<proteinExistence type="predicted"/>
<sequence length="116" mass="13095">MDSRELNEIYGYEARVQLSFISYMKIASIICFTFAIIVTVFLRTIVITTTEPGINESTLNTWMAVYMLVGFFLSSFISSAISYPLYSFICSKQKGQRVTGKFAVLVSSSNKQINKD</sequence>
<gene>
    <name evidence="2" type="ORF">EGC82_09690</name>
</gene>
<dbReference type="EMBL" id="CP034015">
    <property type="protein sequence ID" value="AZG73012.1"/>
    <property type="molecule type" value="Genomic_DNA"/>
</dbReference>
<name>A0A3G8LVT1_9GAMM</name>
<protein>
    <submittedName>
        <fullName evidence="2">Uncharacterized protein</fullName>
    </submittedName>
</protein>
<feature type="transmembrane region" description="Helical" evidence="1">
    <location>
        <begin position="20"/>
        <end position="42"/>
    </location>
</feature>
<keyword evidence="1" id="KW-0812">Transmembrane</keyword>
<evidence type="ECO:0000313" key="2">
    <source>
        <dbReference type="EMBL" id="AZG73012.1"/>
    </source>
</evidence>
<dbReference type="KEGG" id="slj:EGC82_09690"/>
<feature type="transmembrane region" description="Helical" evidence="1">
    <location>
        <begin position="62"/>
        <end position="86"/>
    </location>
</feature>
<accession>A0A3G8LVT1</accession>
<evidence type="ECO:0000256" key="1">
    <source>
        <dbReference type="SAM" id="Phobius"/>
    </source>
</evidence>
<evidence type="ECO:0000313" key="3">
    <source>
        <dbReference type="Proteomes" id="UP000278035"/>
    </source>
</evidence>
<reference evidence="3" key="1">
    <citation type="submission" date="2018-11" db="EMBL/GenBank/DDBJ databases">
        <title>Shewanella sp. M2.</title>
        <authorList>
            <person name="Hwang Y.J."/>
            <person name="Hwang C.Y."/>
        </authorList>
    </citation>
    <scope>NUCLEOTIDE SEQUENCE [LARGE SCALE GENOMIC DNA]</scope>
    <source>
        <strain evidence="3">LMG 19866</strain>
    </source>
</reference>
<keyword evidence="3" id="KW-1185">Reference proteome</keyword>
<keyword evidence="1" id="KW-0472">Membrane</keyword>
<keyword evidence="1" id="KW-1133">Transmembrane helix</keyword>
<dbReference type="AlphaFoldDB" id="A0A3G8LVT1"/>
<dbReference type="OrthoDB" id="6400784at2"/>
<dbReference type="RefSeq" id="WP_124730574.1">
    <property type="nucleotide sequence ID" value="NZ_CBCSKC010000115.1"/>
</dbReference>
<organism evidence="2 3">
    <name type="scientific">Shewanella livingstonensis</name>
    <dbReference type="NCBI Taxonomy" id="150120"/>
    <lineage>
        <taxon>Bacteria</taxon>
        <taxon>Pseudomonadati</taxon>
        <taxon>Pseudomonadota</taxon>
        <taxon>Gammaproteobacteria</taxon>
        <taxon>Alteromonadales</taxon>
        <taxon>Shewanellaceae</taxon>
        <taxon>Shewanella</taxon>
    </lineage>
</organism>
<dbReference type="Proteomes" id="UP000278035">
    <property type="component" value="Chromosome"/>
</dbReference>